<dbReference type="PANTHER" id="PTHR48471:SF1">
    <property type="entry name" value="DDE TNP4 DOMAIN-CONTAINING PROTEIN"/>
    <property type="match status" value="1"/>
</dbReference>
<proteinExistence type="predicted"/>
<dbReference type="AlphaFoldDB" id="A0A0B7FQK7"/>
<evidence type="ECO:0000313" key="4">
    <source>
        <dbReference type="EMBL" id="CEL59955.1"/>
    </source>
</evidence>
<dbReference type="PANTHER" id="PTHR48471">
    <property type="entry name" value="DDE TNP4 DOMAIN-CONTAINING PROTEIN"/>
    <property type="match status" value="1"/>
</dbReference>
<dbReference type="GO" id="GO:0046872">
    <property type="term" value="F:metal ion binding"/>
    <property type="evidence" value="ECO:0007669"/>
    <property type="project" value="UniProtKB-KW"/>
</dbReference>
<evidence type="ECO:0000256" key="1">
    <source>
        <dbReference type="ARBA" id="ARBA00001968"/>
    </source>
</evidence>
<evidence type="ECO:0000256" key="2">
    <source>
        <dbReference type="ARBA" id="ARBA00022723"/>
    </source>
</evidence>
<dbReference type="InterPro" id="IPR027806">
    <property type="entry name" value="HARBI1_dom"/>
</dbReference>
<keyword evidence="2" id="KW-0479">Metal-binding</keyword>
<sequence length="442" mass="50507">MGVCTELIMSVNYLLPLYDDDDDDNDFAIQMLMDDDDDEDPIVFEFMRLRYQLPDRQPRRRPKHYLTRPELLPSPRVCSGWQSIYHSREDRAYIHIMGIDVATFDYILTSGFREAWESQPIKRTDTNPSGASRKGARSLDATGGLGLALHFLCSTMSESSLQIIFALTPSTVSRYINFALDLLLAALEKLPEGRLEWPGEDVMKENSRLINAKHSTAKYLDGAFGFMDGLNLPVTTNCLFAVQDPNYNGWLHSHVVSNIMVFSPDGTIMSAVLNAPGSWHDSNVARPIYSLLRDKTPNGFFLLADSAFPKLGTGNAQKIKVPLKSGARLRGTYQERQNLKRESKEVTTARQAVEWGMRALQGCFSRLYMPMDTHNVAGRSRLLQVCMWLHNVRTRRVEINQIRSVYMPLWDNRHSSRLSDDELFERALQSDRVTQYYLRHNL</sequence>
<dbReference type="EMBL" id="LN679501">
    <property type="protein sequence ID" value="CEL59955.1"/>
    <property type="molecule type" value="Genomic_DNA"/>
</dbReference>
<comment type="cofactor">
    <cofactor evidence="1">
        <name>a divalent metal cation</name>
        <dbReference type="ChEBI" id="CHEBI:60240"/>
    </cofactor>
</comment>
<gene>
    <name evidence="4" type="ORF">RSOLAG1IB_12277</name>
</gene>
<name>A0A0B7FQK7_THACB</name>
<reference evidence="4 5" key="1">
    <citation type="submission" date="2014-11" db="EMBL/GenBank/DDBJ databases">
        <authorList>
            <person name="Wibberg Daniel"/>
        </authorList>
    </citation>
    <scope>NUCLEOTIDE SEQUENCE [LARGE SCALE GENOMIC DNA]</scope>
    <source>
        <strain evidence="4">Rhizoctonia solani AG1-IB 7/3/14</strain>
    </source>
</reference>
<dbReference type="Pfam" id="PF13359">
    <property type="entry name" value="DDE_Tnp_4"/>
    <property type="match status" value="1"/>
</dbReference>
<feature type="domain" description="DDE Tnp4" evidence="3">
    <location>
        <begin position="227"/>
        <end position="391"/>
    </location>
</feature>
<organism evidence="4 5">
    <name type="scientific">Thanatephorus cucumeris (strain AG1-IB / isolate 7/3/14)</name>
    <name type="common">Lettuce bottom rot fungus</name>
    <name type="synonym">Rhizoctonia solani</name>
    <dbReference type="NCBI Taxonomy" id="1108050"/>
    <lineage>
        <taxon>Eukaryota</taxon>
        <taxon>Fungi</taxon>
        <taxon>Dikarya</taxon>
        <taxon>Basidiomycota</taxon>
        <taxon>Agaricomycotina</taxon>
        <taxon>Agaricomycetes</taxon>
        <taxon>Cantharellales</taxon>
        <taxon>Ceratobasidiaceae</taxon>
        <taxon>Rhizoctonia</taxon>
        <taxon>Rhizoctonia solani AG-1</taxon>
    </lineage>
</organism>
<dbReference type="Proteomes" id="UP000059188">
    <property type="component" value="Unassembled WGS sequence"/>
</dbReference>
<evidence type="ECO:0000313" key="5">
    <source>
        <dbReference type="Proteomes" id="UP000059188"/>
    </source>
</evidence>
<evidence type="ECO:0000259" key="3">
    <source>
        <dbReference type="Pfam" id="PF13359"/>
    </source>
</evidence>
<protein>
    <recommendedName>
        <fullName evidence="3">DDE Tnp4 domain-containing protein</fullName>
    </recommendedName>
</protein>
<dbReference type="OrthoDB" id="78198at2759"/>
<accession>A0A0B7FQK7</accession>
<keyword evidence="5" id="KW-1185">Reference proteome</keyword>